<evidence type="ECO:0000313" key="1">
    <source>
        <dbReference type="EMBL" id="NML18101.1"/>
    </source>
</evidence>
<reference evidence="1 2" key="1">
    <citation type="submission" date="2020-04" db="EMBL/GenBank/DDBJ databases">
        <title>Azohydromonas sp. isolated from soil.</title>
        <authorList>
            <person name="Dahal R.H."/>
        </authorList>
    </citation>
    <scope>NUCLEOTIDE SEQUENCE [LARGE SCALE GENOMIC DNA]</scope>
    <source>
        <strain evidence="1 2">G-1-1-14</strain>
    </source>
</reference>
<proteinExistence type="predicted"/>
<dbReference type="AlphaFoldDB" id="A0A848FJX9"/>
<sequence>MQKLHPQKYGELIAKMAWKRLCWAGLEKIDQGSGGVKVTNVTVVIAYDFVASQRKR</sequence>
<dbReference type="RefSeq" id="WP_169163003.1">
    <property type="nucleotide sequence ID" value="NZ_JABBFW010000027.1"/>
</dbReference>
<accession>A0A848FJX9</accession>
<dbReference type="EMBL" id="JABBFW010000027">
    <property type="protein sequence ID" value="NML18101.1"/>
    <property type="molecule type" value="Genomic_DNA"/>
</dbReference>
<organism evidence="1 2">
    <name type="scientific">Azohydromonas caseinilytica</name>
    <dbReference type="NCBI Taxonomy" id="2728836"/>
    <lineage>
        <taxon>Bacteria</taxon>
        <taxon>Pseudomonadati</taxon>
        <taxon>Pseudomonadota</taxon>
        <taxon>Betaproteobacteria</taxon>
        <taxon>Burkholderiales</taxon>
        <taxon>Sphaerotilaceae</taxon>
        <taxon>Azohydromonas</taxon>
    </lineage>
</organism>
<gene>
    <name evidence="1" type="ORF">HHL10_24315</name>
</gene>
<keyword evidence="2" id="KW-1185">Reference proteome</keyword>
<evidence type="ECO:0000313" key="2">
    <source>
        <dbReference type="Proteomes" id="UP000574067"/>
    </source>
</evidence>
<protein>
    <submittedName>
        <fullName evidence="1">Uncharacterized protein</fullName>
    </submittedName>
</protein>
<dbReference type="Proteomes" id="UP000574067">
    <property type="component" value="Unassembled WGS sequence"/>
</dbReference>
<comment type="caution">
    <text evidence="1">The sequence shown here is derived from an EMBL/GenBank/DDBJ whole genome shotgun (WGS) entry which is preliminary data.</text>
</comment>
<name>A0A848FJX9_9BURK</name>